<feature type="region of interest" description="Disordered" evidence="2">
    <location>
        <begin position="1"/>
        <end position="46"/>
    </location>
</feature>
<feature type="domain" description="SWIM-type" evidence="3">
    <location>
        <begin position="649"/>
        <end position="680"/>
    </location>
</feature>
<keyword evidence="1" id="KW-0862">Zinc</keyword>
<dbReference type="PANTHER" id="PTHR35385">
    <property type="entry name" value="PROTEIN B, PUTATIVE-RELATED-RELATED"/>
    <property type="match status" value="1"/>
</dbReference>
<evidence type="ECO:0000256" key="2">
    <source>
        <dbReference type="SAM" id="MobiDB-lite"/>
    </source>
</evidence>
<dbReference type="PANTHER" id="PTHR35385:SF2">
    <property type="entry name" value="PROTEIN B, PUTATIVE-RELATED"/>
    <property type="match status" value="1"/>
</dbReference>
<keyword evidence="1" id="KW-0863">Zinc-finger</keyword>
<dbReference type="GeneID" id="113209950"/>
<sequence length="915" mass="103861">MQSRKDQQRRVTKLSLSKKVQSSLLNGGGDIPSVQAPTESPNETSVPLRQASDILVLESQNDFLSVSTAAGSSNVVISNNANTNEFQDPIVLRSAFQATLPEYEHFVVALDQAHPYPKIVSMNRGEMCTALLRVNLRSKEEALQWLADYQTSSSTDWRVRRTFEENTPCIIFKKEFRCHNNTLAQYRPKTKKCRYKHTLCEASLMITVKNFKMQRSSDKFLKTAPCEIVINNFHNHPLAVADSLRLRRPTQQVKDAFLELYRSGHSPSSAHRTFTFDLQMKHGDEFFKVLADGAQCPTKQWCYQLYYKTFKAHYGVPDGQEMLQSLQDAVNKYNTDCGSVCAAVEKTDSDVVVAICTPLMKRVHLNLKTCSEMVFMDAGGGMDRQNNRIFVILSPSVAGALPVGLILTSSESEEMVTIGLKLLMTIVPPNGFYGRGSKGPEIFMTDDSTAERNAIMNVFPDAILLLCLFHILQAFWKYVTLSEHKVSTNDQLHIFNLFRDWCYVEEEKEFMESYSKILEYSEVSSNSILKKHVIDLYDRRSEWALCFRSDYLTRGNNTNNYAESSIRQMKESIMERTRAYSLVQLFDFMTSRLELYYERRISFVLNNRTENFYKSKHFTRPEKLSDLICSATSEENFYIVENLTKKTKYVVDMNLELCGCPVGRNGKACKHQFAVIEEFKLSSSQFLPFQDEEAKLALHKIMSTVEAPPGWYGSLKSGPTQFSTGFPAVPVPSTITSGENNGDSAIDNELGEDMQVVSSDNNAVDISAEANNAIEMWSQFDAYVLNGLKNRPEVFVGAVQRFMDGFRRAKSSSENAVLSAMHNFNRVVKYNRPKHNQGNIGVNRLSVQRRKRPVGGRQCVQTGRPARAALTAEHGFARQSKKPAWERKAPPKRAFPHQVTERAELMSYNKKPKKC</sequence>
<dbReference type="RefSeq" id="XP_052129074.1">
    <property type="nucleotide sequence ID" value="XM_052273114.1"/>
</dbReference>
<reference evidence="5" key="1">
    <citation type="submission" date="2025-08" db="UniProtKB">
        <authorList>
            <consortium name="RefSeq"/>
        </authorList>
    </citation>
    <scope>IDENTIFICATION</scope>
    <source>
        <tissue evidence="5">Whole organism</tissue>
    </source>
</reference>
<dbReference type="Proteomes" id="UP000504606">
    <property type="component" value="Unplaced"/>
</dbReference>
<feature type="region of interest" description="Disordered" evidence="2">
    <location>
        <begin position="877"/>
        <end position="915"/>
    </location>
</feature>
<evidence type="ECO:0000313" key="4">
    <source>
        <dbReference type="Proteomes" id="UP000504606"/>
    </source>
</evidence>
<proteinExistence type="predicted"/>
<feature type="compositionally biased region" description="Polar residues" evidence="2">
    <location>
        <begin position="35"/>
        <end position="46"/>
    </location>
</feature>
<feature type="compositionally biased region" description="Low complexity" evidence="2">
    <location>
        <begin position="13"/>
        <end position="25"/>
    </location>
</feature>
<name>A0A9C6XS34_FRAOC</name>
<dbReference type="OrthoDB" id="6362223at2759"/>
<evidence type="ECO:0000313" key="5">
    <source>
        <dbReference type="RefSeq" id="XP_052129074.1"/>
    </source>
</evidence>
<evidence type="ECO:0000259" key="3">
    <source>
        <dbReference type="PROSITE" id="PS50966"/>
    </source>
</evidence>
<evidence type="ECO:0000256" key="1">
    <source>
        <dbReference type="PROSITE-ProRule" id="PRU00325"/>
    </source>
</evidence>
<dbReference type="InterPro" id="IPR007527">
    <property type="entry name" value="Znf_SWIM"/>
</dbReference>
<dbReference type="GO" id="GO:0008270">
    <property type="term" value="F:zinc ion binding"/>
    <property type="evidence" value="ECO:0007669"/>
    <property type="project" value="UniProtKB-KW"/>
</dbReference>
<organism evidence="4 5">
    <name type="scientific">Frankliniella occidentalis</name>
    <name type="common">Western flower thrips</name>
    <name type="synonym">Euthrips occidentalis</name>
    <dbReference type="NCBI Taxonomy" id="133901"/>
    <lineage>
        <taxon>Eukaryota</taxon>
        <taxon>Metazoa</taxon>
        <taxon>Ecdysozoa</taxon>
        <taxon>Arthropoda</taxon>
        <taxon>Hexapoda</taxon>
        <taxon>Insecta</taxon>
        <taxon>Pterygota</taxon>
        <taxon>Neoptera</taxon>
        <taxon>Paraneoptera</taxon>
        <taxon>Thysanoptera</taxon>
        <taxon>Terebrantia</taxon>
        <taxon>Thripoidea</taxon>
        <taxon>Thripidae</taxon>
        <taxon>Frankliniella</taxon>
    </lineage>
</organism>
<keyword evidence="4" id="KW-1185">Reference proteome</keyword>
<keyword evidence="1" id="KW-0479">Metal-binding</keyword>
<accession>A0A9C6XS34</accession>
<dbReference type="AlphaFoldDB" id="A0A9C6XS34"/>
<protein>
    <submittedName>
        <fullName evidence="5">Uncharacterized protein LOC113209950</fullName>
    </submittedName>
</protein>
<dbReference type="PROSITE" id="PS50966">
    <property type="entry name" value="ZF_SWIM"/>
    <property type="match status" value="1"/>
</dbReference>
<gene>
    <name evidence="5" type="primary">LOC113209950</name>
</gene>
<dbReference type="KEGG" id="foc:113209950"/>